<dbReference type="GO" id="GO:0007218">
    <property type="term" value="P:neuropeptide signaling pathway"/>
    <property type="evidence" value="ECO:0007669"/>
    <property type="project" value="UniProtKB-KW"/>
</dbReference>
<dbReference type="GO" id="GO:0031410">
    <property type="term" value="C:cytoplasmic vesicle"/>
    <property type="evidence" value="ECO:0007669"/>
    <property type="project" value="UniProtKB-SubCell"/>
</dbReference>
<comment type="function">
    <text evidence="17">Binds to orexin receptors HCRTR1/OX1R and HCRTR2/OX2R with a high affinity. Stimulates food intake. Modulates pituitary luteinizing hormone secretion in an ovarian steroid-dependent manner.</text>
</comment>
<dbReference type="GO" id="GO:0042594">
    <property type="term" value="P:response to starvation"/>
    <property type="evidence" value="ECO:0007669"/>
    <property type="project" value="TreeGrafter"/>
</dbReference>
<dbReference type="GO" id="GO:0048471">
    <property type="term" value="C:perinuclear region of cytoplasm"/>
    <property type="evidence" value="ECO:0007669"/>
    <property type="project" value="TreeGrafter"/>
</dbReference>
<evidence type="ECO:0000256" key="3">
    <source>
        <dbReference type="ARBA" id="ARBA00009198"/>
    </source>
</evidence>
<evidence type="ECO:0000256" key="5">
    <source>
        <dbReference type="ARBA" id="ARBA00022824"/>
    </source>
</evidence>
<keyword evidence="9" id="KW-0527">Neuropeptide</keyword>
<evidence type="ECO:0000256" key="1">
    <source>
        <dbReference type="ARBA" id="ARBA00004427"/>
    </source>
</evidence>
<protein>
    <recommendedName>
        <fullName evidence="12">Hypocretin neuropeptide precursor</fullName>
    </recommendedName>
    <alternativeName>
        <fullName evidence="16">Hypocretin</fullName>
    </alternativeName>
    <alternativeName>
        <fullName evidence="13">Orexin precursor</fullName>
    </alternativeName>
    <alternativeName>
        <fullName evidence="15">Prepro-orexin</fullName>
    </alternativeName>
    <alternativeName>
        <fullName evidence="14">Preprohypocretin</fullName>
    </alternativeName>
</protein>
<name>Q4S957_TETNG</name>
<dbReference type="GO" id="GO:0051971">
    <property type="term" value="P:positive regulation of transmission of nerve impulse"/>
    <property type="evidence" value="ECO:0007669"/>
    <property type="project" value="TreeGrafter"/>
</dbReference>
<dbReference type="GO" id="GO:0005184">
    <property type="term" value="F:neuropeptide hormone activity"/>
    <property type="evidence" value="ECO:0007669"/>
    <property type="project" value="TreeGrafter"/>
</dbReference>
<evidence type="ECO:0000256" key="18">
    <source>
        <dbReference type="ARBA" id="ARBA00046224"/>
    </source>
</evidence>
<evidence type="ECO:0000256" key="17">
    <source>
        <dbReference type="ARBA" id="ARBA00045659"/>
    </source>
</evidence>
<keyword evidence="5" id="KW-0256">Endoplasmic reticulum</keyword>
<dbReference type="GO" id="GO:0030431">
    <property type="term" value="P:sleep"/>
    <property type="evidence" value="ECO:0007669"/>
    <property type="project" value="TreeGrafter"/>
</dbReference>
<dbReference type="GO" id="GO:0046928">
    <property type="term" value="P:regulation of neurotransmitter secretion"/>
    <property type="evidence" value="ECO:0007669"/>
    <property type="project" value="TreeGrafter"/>
</dbReference>
<evidence type="ECO:0000256" key="15">
    <source>
        <dbReference type="ARBA" id="ARBA00034367"/>
    </source>
</evidence>
<reference evidence="19" key="2">
    <citation type="submission" date="2004-02" db="EMBL/GenBank/DDBJ databases">
        <authorList>
            <consortium name="Genoscope"/>
            <consortium name="Whitehead Institute Centre for Genome Research"/>
        </authorList>
    </citation>
    <scope>NUCLEOTIDE SEQUENCE</scope>
</reference>
<evidence type="ECO:0000256" key="13">
    <source>
        <dbReference type="ARBA" id="ARBA00034351"/>
    </source>
</evidence>
<evidence type="ECO:0000256" key="11">
    <source>
        <dbReference type="ARBA" id="ARBA00034103"/>
    </source>
</evidence>
<dbReference type="AlphaFoldDB" id="Q4S957"/>
<evidence type="ECO:0000256" key="2">
    <source>
        <dbReference type="ARBA" id="ARBA00004541"/>
    </source>
</evidence>
<dbReference type="EMBL" id="CAAE01014700">
    <property type="protein sequence ID" value="CAG02825.1"/>
    <property type="molecule type" value="Genomic_DNA"/>
</dbReference>
<evidence type="ECO:0000256" key="4">
    <source>
        <dbReference type="ARBA" id="ARBA00022815"/>
    </source>
</evidence>
<evidence type="ECO:0000256" key="14">
    <source>
        <dbReference type="ARBA" id="ARBA00034354"/>
    </source>
</evidence>
<evidence type="ECO:0000256" key="9">
    <source>
        <dbReference type="ARBA" id="ARBA00023320"/>
    </source>
</evidence>
<organism evidence="19">
    <name type="scientific">Tetraodon nigroviridis</name>
    <name type="common">Spotted green pufferfish</name>
    <name type="synonym">Chelonodon nigroviridis</name>
    <dbReference type="NCBI Taxonomy" id="99883"/>
    <lineage>
        <taxon>Eukaryota</taxon>
        <taxon>Metazoa</taxon>
        <taxon>Chordata</taxon>
        <taxon>Craniata</taxon>
        <taxon>Vertebrata</taxon>
        <taxon>Euteleostomi</taxon>
        <taxon>Actinopterygii</taxon>
        <taxon>Neopterygii</taxon>
        <taxon>Teleostei</taxon>
        <taxon>Neoteleostei</taxon>
        <taxon>Acanthomorphata</taxon>
        <taxon>Eupercaria</taxon>
        <taxon>Tetraodontiformes</taxon>
        <taxon>Tetradontoidea</taxon>
        <taxon>Tetraodontidae</taxon>
        <taxon>Tetraodon</taxon>
    </lineage>
</organism>
<dbReference type="GO" id="GO:0045202">
    <property type="term" value="C:synapse"/>
    <property type="evidence" value="ECO:0007669"/>
    <property type="project" value="UniProtKB-SubCell"/>
</dbReference>
<keyword evidence="4" id="KW-0027">Amidation</keyword>
<dbReference type="GO" id="GO:0031772">
    <property type="term" value="F:type 2 orexin receptor binding"/>
    <property type="evidence" value="ECO:0007669"/>
    <property type="project" value="TreeGrafter"/>
</dbReference>
<dbReference type="OrthoDB" id="9379045at2759"/>
<evidence type="ECO:0000256" key="12">
    <source>
        <dbReference type="ARBA" id="ARBA00034336"/>
    </source>
</evidence>
<dbReference type="PANTHER" id="PTHR15173:SF2">
    <property type="entry name" value="HYPOCRETIN NEUROPEPTIDE PRECURSOR"/>
    <property type="match status" value="1"/>
</dbReference>
<evidence type="ECO:0000256" key="16">
    <source>
        <dbReference type="ARBA" id="ARBA00034371"/>
    </source>
</evidence>
<evidence type="ECO:0000256" key="6">
    <source>
        <dbReference type="ARBA" id="ARBA00023018"/>
    </source>
</evidence>
<evidence type="ECO:0000256" key="8">
    <source>
        <dbReference type="ARBA" id="ARBA00023283"/>
    </source>
</evidence>
<reference evidence="19" key="1">
    <citation type="journal article" date="2004" name="Nature">
        <title>Genome duplication in the teleost fish Tetraodon nigroviridis reveals the early vertebrate proto-karyotype.</title>
        <authorList>
            <person name="Jaillon O."/>
            <person name="Aury J.-M."/>
            <person name="Brunet F."/>
            <person name="Petit J.-L."/>
            <person name="Stange-Thomann N."/>
            <person name="Mauceli E."/>
            <person name="Bouneau L."/>
            <person name="Fischer C."/>
            <person name="Ozouf-Costaz C."/>
            <person name="Bernot A."/>
            <person name="Nicaud S."/>
            <person name="Jaffe D."/>
            <person name="Fisher S."/>
            <person name="Lutfalla G."/>
            <person name="Dossat C."/>
            <person name="Segurens B."/>
            <person name="Dasilva C."/>
            <person name="Salanoubat M."/>
            <person name="Levy M."/>
            <person name="Boudet N."/>
            <person name="Castellano S."/>
            <person name="Anthouard V."/>
            <person name="Jubin C."/>
            <person name="Castelli V."/>
            <person name="Katinka M."/>
            <person name="Vacherie B."/>
            <person name="Biemont C."/>
            <person name="Skalli Z."/>
            <person name="Cattolico L."/>
            <person name="Poulain J."/>
            <person name="De Berardinis V."/>
            <person name="Cruaud C."/>
            <person name="Duprat S."/>
            <person name="Brottier P."/>
            <person name="Coutanceau J.-P."/>
            <person name="Gouzy J."/>
            <person name="Parra G."/>
            <person name="Lardier G."/>
            <person name="Chapple C."/>
            <person name="McKernan K.J."/>
            <person name="McEwan P."/>
            <person name="Bosak S."/>
            <person name="Kellis M."/>
            <person name="Volff J.-N."/>
            <person name="Guigo R."/>
            <person name="Zody M.C."/>
            <person name="Mesirov J."/>
            <person name="Lindblad-Toh K."/>
            <person name="Birren B."/>
            <person name="Nusbaum C."/>
            <person name="Kahn D."/>
            <person name="Robinson-Rechavi M."/>
            <person name="Laudet V."/>
            <person name="Schachter V."/>
            <person name="Quetier F."/>
            <person name="Saurin W."/>
            <person name="Scarpelli C."/>
            <person name="Wincker P."/>
            <person name="Lander E.S."/>
            <person name="Weissenbach J."/>
            <person name="Roest Crollius H."/>
        </authorList>
    </citation>
    <scope>NUCLEOTIDE SEQUENCE [LARGE SCALE GENOMIC DNA]</scope>
</reference>
<dbReference type="Pfam" id="PF02072">
    <property type="entry name" value="Orexin"/>
    <property type="match status" value="1"/>
</dbReference>
<gene>
    <name evidence="19" type="ORF">GSTENG00022048001</name>
</gene>
<comment type="subcellular location">
    <subcellularLocation>
        <location evidence="2">Cytoplasmic vesicle</location>
    </subcellularLocation>
    <subcellularLocation>
        <location evidence="1">Rough endoplasmic reticulum</location>
    </subcellularLocation>
    <subcellularLocation>
        <location evidence="11">Synapse</location>
    </subcellularLocation>
</comment>
<accession>Q4S957</accession>
<dbReference type="GO" id="GO:0031771">
    <property type="term" value="F:type 1 orexin receptor binding"/>
    <property type="evidence" value="ECO:0007669"/>
    <property type="project" value="TreeGrafter"/>
</dbReference>
<proteinExistence type="inferred from homology"/>
<keyword evidence="10" id="KW-0968">Cytoplasmic vesicle</keyword>
<evidence type="ECO:0000313" key="19">
    <source>
        <dbReference type="EMBL" id="CAG02825.1"/>
    </source>
</evidence>
<keyword evidence="8" id="KW-0873">Pyrrolidone carboxylic acid</keyword>
<evidence type="ECO:0000256" key="7">
    <source>
        <dbReference type="ARBA" id="ARBA00023157"/>
    </source>
</evidence>
<sequence>MTSMRLTVAQLYKRHLFQKEDQKAPEQKMTWFPANIQKGTRMSDRQKVPVLLFMLLLSQLACDAHSMSECCRQPSRSCRLYVLLCRSGSKPLGRPLTGDAAAGILTLGKRVEDEERFQSRLHQLLHGSRNQAAGILTMGKRTEEAAGEPFLDRTPSTTPLPV</sequence>
<keyword evidence="7" id="KW-1015">Disulfide bond</keyword>
<dbReference type="GO" id="GO:0005791">
    <property type="term" value="C:rough endoplasmic reticulum"/>
    <property type="evidence" value="ECO:0007669"/>
    <property type="project" value="UniProtKB-SubCell"/>
</dbReference>
<comment type="similarity">
    <text evidence="3">Belongs to the orexin family.</text>
</comment>
<comment type="caution">
    <text evidence="19">The sequence shown here is derived from an EMBL/GenBank/DDBJ whole genome shotgun (WGS) entry which is preliminary data.</text>
</comment>
<dbReference type="KEGG" id="tng:GSTEN00022048G001"/>
<dbReference type="GO" id="GO:0042755">
    <property type="term" value="P:eating behavior"/>
    <property type="evidence" value="ECO:0007669"/>
    <property type="project" value="TreeGrafter"/>
</dbReference>
<keyword evidence="6" id="KW-0770">Synapse</keyword>
<dbReference type="PANTHER" id="PTHR15173">
    <property type="entry name" value="OREXIN"/>
    <property type="match status" value="1"/>
</dbReference>
<dbReference type="GO" id="GO:0001659">
    <property type="term" value="P:temperature homeostasis"/>
    <property type="evidence" value="ECO:0007669"/>
    <property type="project" value="TreeGrafter"/>
</dbReference>
<comment type="function">
    <text evidence="18">Binds to orexin receptor HCRTR2/OX2R only. Stimulates food intake. Modulates pituitary luteinizing hormone secretion in an ovarian steroid-dependent manner.</text>
</comment>
<evidence type="ECO:0000256" key="10">
    <source>
        <dbReference type="ARBA" id="ARBA00023329"/>
    </source>
</evidence>
<dbReference type="InterPro" id="IPR001704">
    <property type="entry name" value="Orexin"/>
</dbReference>